<dbReference type="AlphaFoldDB" id="A0AAE0XAZ0"/>
<sequence length="193" mass="20993">MLLLGAAAGLLLASAASAQTELFHGHGQIIVLNGSSFVGVVPSRDRIGCLNDQGILTLDNCAEFALADASPRTFSTVSGNCTFQNKNMPANSDSAYGRDSHAWSCLVENQLGPPYENYYTVTGFKYPFICNGNLNCYYDIKSTPSPNNTRVPVWQFYWGDAQGGITPGHVQTLWLWVPVNTTKTTKTTKTTRT</sequence>
<dbReference type="Proteomes" id="UP001270362">
    <property type="component" value="Unassembled WGS sequence"/>
</dbReference>
<comment type="caution">
    <text evidence="2">The sequence shown here is derived from an EMBL/GenBank/DDBJ whole genome shotgun (WGS) entry which is preliminary data.</text>
</comment>
<evidence type="ECO:0000256" key="1">
    <source>
        <dbReference type="SAM" id="SignalP"/>
    </source>
</evidence>
<reference evidence="2" key="2">
    <citation type="submission" date="2023-06" db="EMBL/GenBank/DDBJ databases">
        <authorList>
            <consortium name="Lawrence Berkeley National Laboratory"/>
            <person name="Haridas S."/>
            <person name="Hensen N."/>
            <person name="Bonometti L."/>
            <person name="Westerberg I."/>
            <person name="Brannstrom I.O."/>
            <person name="Guillou S."/>
            <person name="Cros-Aarteil S."/>
            <person name="Calhoun S."/>
            <person name="Kuo A."/>
            <person name="Mondo S."/>
            <person name="Pangilinan J."/>
            <person name="Riley R."/>
            <person name="Labutti K."/>
            <person name="Andreopoulos B."/>
            <person name="Lipzen A."/>
            <person name="Chen C."/>
            <person name="Yanf M."/>
            <person name="Daum C."/>
            <person name="Ng V."/>
            <person name="Clum A."/>
            <person name="Steindorff A."/>
            <person name="Ohm R."/>
            <person name="Martin F."/>
            <person name="Silar P."/>
            <person name="Natvig D."/>
            <person name="Lalanne C."/>
            <person name="Gautier V."/>
            <person name="Ament-Velasquez S.L."/>
            <person name="Kruys A."/>
            <person name="Hutchinson M.I."/>
            <person name="Powell A.J."/>
            <person name="Barry K."/>
            <person name="Miller A.N."/>
            <person name="Grigoriev I.V."/>
            <person name="Debuchy R."/>
            <person name="Gladieux P."/>
            <person name="Thoren M.H."/>
            <person name="Johannesson H."/>
        </authorList>
    </citation>
    <scope>NUCLEOTIDE SEQUENCE</scope>
    <source>
        <strain evidence="2">CBS 314.62</strain>
    </source>
</reference>
<keyword evidence="3" id="KW-1185">Reference proteome</keyword>
<dbReference type="EMBL" id="JAULSO010000002">
    <property type="protein sequence ID" value="KAK3689278.1"/>
    <property type="molecule type" value="Genomic_DNA"/>
</dbReference>
<feature type="signal peptide" evidence="1">
    <location>
        <begin position="1"/>
        <end position="18"/>
    </location>
</feature>
<name>A0AAE0XAZ0_9PEZI</name>
<accession>A0AAE0XAZ0</accession>
<organism evidence="2 3">
    <name type="scientific">Podospora appendiculata</name>
    <dbReference type="NCBI Taxonomy" id="314037"/>
    <lineage>
        <taxon>Eukaryota</taxon>
        <taxon>Fungi</taxon>
        <taxon>Dikarya</taxon>
        <taxon>Ascomycota</taxon>
        <taxon>Pezizomycotina</taxon>
        <taxon>Sordariomycetes</taxon>
        <taxon>Sordariomycetidae</taxon>
        <taxon>Sordariales</taxon>
        <taxon>Podosporaceae</taxon>
        <taxon>Podospora</taxon>
    </lineage>
</organism>
<feature type="chain" id="PRO_5042169464" evidence="1">
    <location>
        <begin position="19"/>
        <end position="193"/>
    </location>
</feature>
<evidence type="ECO:0000313" key="2">
    <source>
        <dbReference type="EMBL" id="KAK3689278.1"/>
    </source>
</evidence>
<gene>
    <name evidence="2" type="ORF">B0T22DRAFT_440765</name>
</gene>
<keyword evidence="1" id="KW-0732">Signal</keyword>
<protein>
    <submittedName>
        <fullName evidence="2">Uncharacterized protein</fullName>
    </submittedName>
</protein>
<reference evidence="2" key="1">
    <citation type="journal article" date="2023" name="Mol. Phylogenet. Evol.">
        <title>Genome-scale phylogeny and comparative genomics of the fungal order Sordariales.</title>
        <authorList>
            <person name="Hensen N."/>
            <person name="Bonometti L."/>
            <person name="Westerberg I."/>
            <person name="Brannstrom I.O."/>
            <person name="Guillou S."/>
            <person name="Cros-Aarteil S."/>
            <person name="Calhoun S."/>
            <person name="Haridas S."/>
            <person name="Kuo A."/>
            <person name="Mondo S."/>
            <person name="Pangilinan J."/>
            <person name="Riley R."/>
            <person name="LaButti K."/>
            <person name="Andreopoulos B."/>
            <person name="Lipzen A."/>
            <person name="Chen C."/>
            <person name="Yan M."/>
            <person name="Daum C."/>
            <person name="Ng V."/>
            <person name="Clum A."/>
            <person name="Steindorff A."/>
            <person name="Ohm R.A."/>
            <person name="Martin F."/>
            <person name="Silar P."/>
            <person name="Natvig D.O."/>
            <person name="Lalanne C."/>
            <person name="Gautier V."/>
            <person name="Ament-Velasquez S.L."/>
            <person name="Kruys A."/>
            <person name="Hutchinson M.I."/>
            <person name="Powell A.J."/>
            <person name="Barry K."/>
            <person name="Miller A.N."/>
            <person name="Grigoriev I.V."/>
            <person name="Debuchy R."/>
            <person name="Gladieux P."/>
            <person name="Hiltunen Thoren M."/>
            <person name="Johannesson H."/>
        </authorList>
    </citation>
    <scope>NUCLEOTIDE SEQUENCE</scope>
    <source>
        <strain evidence="2">CBS 314.62</strain>
    </source>
</reference>
<proteinExistence type="predicted"/>
<evidence type="ECO:0000313" key="3">
    <source>
        <dbReference type="Proteomes" id="UP001270362"/>
    </source>
</evidence>